<evidence type="ECO:0000259" key="2">
    <source>
        <dbReference type="Pfam" id="PF13229"/>
    </source>
</evidence>
<dbReference type="InterPro" id="IPR039448">
    <property type="entry name" value="Beta_helix"/>
</dbReference>
<dbReference type="InterPro" id="IPR011050">
    <property type="entry name" value="Pectin_lyase_fold/virulence"/>
</dbReference>
<comment type="caution">
    <text evidence="3">The sequence shown here is derived from an EMBL/GenBank/DDBJ whole genome shotgun (WGS) entry which is preliminary data.</text>
</comment>
<dbReference type="EMBL" id="QYUO01000001">
    <property type="protein sequence ID" value="RJF97300.1"/>
    <property type="molecule type" value="Genomic_DNA"/>
</dbReference>
<feature type="chain" id="PRO_5017243868" evidence="1">
    <location>
        <begin position="30"/>
        <end position="236"/>
    </location>
</feature>
<reference evidence="4" key="1">
    <citation type="submission" date="2018-09" db="EMBL/GenBank/DDBJ databases">
        <authorList>
            <person name="Zhu H."/>
        </authorList>
    </citation>
    <scope>NUCLEOTIDE SEQUENCE [LARGE SCALE GENOMIC DNA]</scope>
    <source>
        <strain evidence="4">K1R23-30</strain>
    </source>
</reference>
<accession>A0A3A3FPB1</accession>
<dbReference type="SUPFAM" id="SSF51126">
    <property type="entry name" value="Pectin lyase-like"/>
    <property type="match status" value="1"/>
</dbReference>
<dbReference type="RefSeq" id="WP_119767249.1">
    <property type="nucleotide sequence ID" value="NZ_QYUO01000001.1"/>
</dbReference>
<dbReference type="OrthoDB" id="8772891at2"/>
<dbReference type="Gene3D" id="2.160.20.10">
    <property type="entry name" value="Single-stranded right-handed beta-helix, Pectin lyase-like"/>
    <property type="match status" value="1"/>
</dbReference>
<keyword evidence="4" id="KW-1185">Reference proteome</keyword>
<evidence type="ECO:0000313" key="3">
    <source>
        <dbReference type="EMBL" id="RJF97300.1"/>
    </source>
</evidence>
<dbReference type="AlphaFoldDB" id="A0A3A3FPB1"/>
<evidence type="ECO:0000313" key="4">
    <source>
        <dbReference type="Proteomes" id="UP000265955"/>
    </source>
</evidence>
<gene>
    <name evidence="3" type="ORF">D3871_01175</name>
</gene>
<name>A0A3A3FPB1_9BURK</name>
<organism evidence="3 4">
    <name type="scientific">Noviherbaspirillum saxi</name>
    <dbReference type="NCBI Taxonomy" id="2320863"/>
    <lineage>
        <taxon>Bacteria</taxon>
        <taxon>Pseudomonadati</taxon>
        <taxon>Pseudomonadota</taxon>
        <taxon>Betaproteobacteria</taxon>
        <taxon>Burkholderiales</taxon>
        <taxon>Oxalobacteraceae</taxon>
        <taxon>Noviherbaspirillum</taxon>
    </lineage>
</organism>
<proteinExistence type="predicted"/>
<dbReference type="InterPro" id="IPR012334">
    <property type="entry name" value="Pectin_lyas_fold"/>
</dbReference>
<dbReference type="Proteomes" id="UP000265955">
    <property type="component" value="Unassembled WGS sequence"/>
</dbReference>
<protein>
    <submittedName>
        <fullName evidence="3">Right-handed parallel beta-helix repeat-containing protein</fullName>
    </submittedName>
</protein>
<evidence type="ECO:0000256" key="1">
    <source>
        <dbReference type="SAM" id="SignalP"/>
    </source>
</evidence>
<feature type="signal peptide" evidence="1">
    <location>
        <begin position="1"/>
        <end position="29"/>
    </location>
</feature>
<feature type="domain" description="Right handed beta helix" evidence="2">
    <location>
        <begin position="96"/>
        <end position="218"/>
    </location>
</feature>
<sequence length="236" mass="24676">MNQMYHRMWKVLAARVAGAALTMPVIALAGGDFRADVEAKFLMVINEPGTYRLSDNLVVADAHTTAIEINADDVTIDLNGFSIHGPGSCTQPPVSCSLVGTGNGIHALGREKVVVKNGGIYGMGNVGIYLKSNSSQVESVQVSGNGSGGIVMFGGLIRNSVIEHNGGDGIAGVDILLQKSVISDNQQYGFKAYGDSSYADSTFGGNNNNGVQVDAHATSQNGNMCNAMACTKNLFR</sequence>
<keyword evidence="1" id="KW-0732">Signal</keyword>
<dbReference type="Pfam" id="PF13229">
    <property type="entry name" value="Beta_helix"/>
    <property type="match status" value="1"/>
</dbReference>